<feature type="region of interest" description="Disordered" evidence="2">
    <location>
        <begin position="1"/>
        <end position="60"/>
    </location>
</feature>
<dbReference type="RefSeq" id="WP_209705753.1">
    <property type="nucleotide sequence ID" value="NZ_JAFIDA010000001.1"/>
</dbReference>
<accession>A0A940T1J5</accession>
<dbReference type="InterPro" id="IPR050135">
    <property type="entry name" value="dGTPase-like"/>
</dbReference>
<dbReference type="PANTHER" id="PTHR11373">
    <property type="entry name" value="DEOXYNUCLEOSIDE TRIPHOSPHATE TRIPHOSPHOHYDROLASE"/>
    <property type="match status" value="1"/>
</dbReference>
<dbReference type="NCBIfam" id="TIGR01353">
    <property type="entry name" value="dGTP_triPase"/>
    <property type="match status" value="1"/>
</dbReference>
<dbReference type="GO" id="GO:0008832">
    <property type="term" value="F:dGTPase activity"/>
    <property type="evidence" value="ECO:0007669"/>
    <property type="project" value="UniProtKB-EC"/>
</dbReference>
<dbReference type="InterPro" id="IPR003607">
    <property type="entry name" value="HD/PDEase_dom"/>
</dbReference>
<comment type="caution">
    <text evidence="4">The sequence shown here is derived from an EMBL/GenBank/DDBJ whole genome shotgun (WGS) entry which is preliminary data.</text>
</comment>
<feature type="domain" description="HD/PDEase" evidence="3">
    <location>
        <begin position="99"/>
        <end position="315"/>
    </location>
</feature>
<protein>
    <submittedName>
        <fullName evidence="4">DGTPase</fullName>
        <ecNumber evidence="4">3.1.5.1</ecNumber>
    </submittedName>
</protein>
<proteinExistence type="predicted"/>
<dbReference type="SMART" id="SM00471">
    <property type="entry name" value="HDc"/>
    <property type="match status" value="1"/>
</dbReference>
<dbReference type="InterPro" id="IPR006261">
    <property type="entry name" value="dGTPase"/>
</dbReference>
<dbReference type="GO" id="GO:0006203">
    <property type="term" value="P:dGTP catabolic process"/>
    <property type="evidence" value="ECO:0007669"/>
    <property type="project" value="TreeGrafter"/>
</dbReference>
<feature type="compositionally biased region" description="Basic and acidic residues" evidence="2">
    <location>
        <begin position="28"/>
        <end position="42"/>
    </location>
</feature>
<dbReference type="Proteomes" id="UP000675163">
    <property type="component" value="Unassembled WGS sequence"/>
</dbReference>
<dbReference type="EC" id="3.1.5.1" evidence="4"/>
<evidence type="ECO:0000313" key="4">
    <source>
        <dbReference type="EMBL" id="MBP1326925.1"/>
    </source>
</evidence>
<dbReference type="Gene3D" id="1.10.3210.10">
    <property type="entry name" value="Hypothetical protein af1432"/>
    <property type="match status" value="1"/>
</dbReference>
<evidence type="ECO:0000256" key="1">
    <source>
        <dbReference type="ARBA" id="ARBA00022801"/>
    </source>
</evidence>
<gene>
    <name evidence="4" type="ORF">JOF28_002157</name>
</gene>
<dbReference type="AlphaFoldDB" id="A0A940T1J5"/>
<dbReference type="EMBL" id="JAFIDA010000001">
    <property type="protein sequence ID" value="MBP1326925.1"/>
    <property type="molecule type" value="Genomic_DNA"/>
</dbReference>
<organism evidence="4 5">
    <name type="scientific">Leucobacter exalbidus</name>
    <dbReference type="NCBI Taxonomy" id="662960"/>
    <lineage>
        <taxon>Bacteria</taxon>
        <taxon>Bacillati</taxon>
        <taxon>Actinomycetota</taxon>
        <taxon>Actinomycetes</taxon>
        <taxon>Micrococcales</taxon>
        <taxon>Microbacteriaceae</taxon>
        <taxon>Leucobacter</taxon>
    </lineage>
</organism>
<keyword evidence="1 4" id="KW-0378">Hydrolase</keyword>
<sequence>MLTQDPAVERNDGHDPDHPSAPGISPEPAREARRYVEVEASQHRPPVGALREPGETGVATGRRDPLEYRIDLERIRFSSYFARLSDVTQVMPQSGVGPVMHNRLTHSLKVSAVARVIASNLAGHEAAHLAYERGDAPVDDDTGAIIARLGGCDTIVAQAAAHAHDLGHPPFGHLGERVLDRVARERLGLAEGFEGNAQSFRVLTKLDTLGRQFPGLNLTAASRAATLKYPWTRGEWAGAEVGAEVPASDRPRGVGSDADNGAEKFSAYALEADEMDASLAAFPAIARGMQTVECAVMDLADDIAYAVHDLDDFTRAGVLQQASVVGELRAWHSGSAALAAVHRGELAASWRTPGHALELLWRRLSEKDGWIADHDAFTAAVLRVRDELGEGLLAVPYDGGIDSERAVSGFTRRWIEHLRTSIVVEEHPHVRSGPVRLNRQAWHEVAVLKFVHAHFVLERPELAQPQRGMGRIVEQLTLGFDDWLGDPDDAGRAPRKLLEWVTESTEATFALRDTRPELLLGDTSDAGLWRQGRARAILDYVASLSDQQAVAAHRSMIGGDVIG</sequence>
<evidence type="ECO:0000259" key="3">
    <source>
        <dbReference type="SMART" id="SM00471"/>
    </source>
</evidence>
<dbReference type="SUPFAM" id="SSF109604">
    <property type="entry name" value="HD-domain/PDEase-like"/>
    <property type="match status" value="1"/>
</dbReference>
<keyword evidence="5" id="KW-1185">Reference proteome</keyword>
<dbReference type="PANTHER" id="PTHR11373:SF32">
    <property type="entry name" value="DEOXYGUANOSINETRIPHOSPHATE TRIPHOSPHOHYDROLASE"/>
    <property type="match status" value="1"/>
</dbReference>
<evidence type="ECO:0000313" key="5">
    <source>
        <dbReference type="Proteomes" id="UP000675163"/>
    </source>
</evidence>
<reference evidence="4" key="1">
    <citation type="submission" date="2021-02" db="EMBL/GenBank/DDBJ databases">
        <title>Sequencing the genomes of 1000 actinobacteria strains.</title>
        <authorList>
            <person name="Klenk H.-P."/>
        </authorList>
    </citation>
    <scope>NUCLEOTIDE SEQUENCE</scope>
    <source>
        <strain evidence="4">DSM 22850</strain>
    </source>
</reference>
<name>A0A940T1J5_9MICO</name>
<feature type="compositionally biased region" description="Basic and acidic residues" evidence="2">
    <location>
        <begin position="7"/>
        <end position="18"/>
    </location>
</feature>
<evidence type="ECO:0000256" key="2">
    <source>
        <dbReference type="SAM" id="MobiDB-lite"/>
    </source>
</evidence>